<feature type="binding site" evidence="2">
    <location>
        <position position="367"/>
    </location>
    <ligand>
        <name>Mn(2+)</name>
        <dbReference type="ChEBI" id="CHEBI:29035"/>
        <label>2</label>
    </ligand>
</feature>
<dbReference type="GO" id="GO:0050118">
    <property type="term" value="F:N-acetyldiaminopimelate deacetylase activity"/>
    <property type="evidence" value="ECO:0007669"/>
    <property type="project" value="UniProtKB-ARBA"/>
</dbReference>
<dbReference type="PANTHER" id="PTHR11014:SF63">
    <property type="entry name" value="METALLOPEPTIDASE, PUTATIVE (AFU_ORTHOLOGUE AFUA_6G09600)-RELATED"/>
    <property type="match status" value="1"/>
</dbReference>
<dbReference type="InterPro" id="IPR036264">
    <property type="entry name" value="Bact_exopeptidase_dim_dom"/>
</dbReference>
<keyword evidence="2" id="KW-0479">Metal-binding</keyword>
<dbReference type="PIRSF" id="PIRSF005962">
    <property type="entry name" value="Pept_M20D_amidohydro"/>
    <property type="match status" value="1"/>
</dbReference>
<dbReference type="Gene3D" id="3.30.70.360">
    <property type="match status" value="1"/>
</dbReference>
<keyword evidence="1" id="KW-0378">Hydrolase</keyword>
<accession>A0A9D1LGL8</accession>
<dbReference type="AlphaFoldDB" id="A0A9D1LGL8"/>
<reference evidence="4" key="2">
    <citation type="journal article" date="2021" name="PeerJ">
        <title>Extensive microbial diversity within the chicken gut microbiome revealed by metagenomics and culture.</title>
        <authorList>
            <person name="Gilroy R."/>
            <person name="Ravi A."/>
            <person name="Getino M."/>
            <person name="Pursley I."/>
            <person name="Horton D.L."/>
            <person name="Alikhan N.F."/>
            <person name="Baker D."/>
            <person name="Gharbi K."/>
            <person name="Hall N."/>
            <person name="Watson M."/>
            <person name="Adriaenssens E.M."/>
            <person name="Foster-Nyarko E."/>
            <person name="Jarju S."/>
            <person name="Secka A."/>
            <person name="Antonio M."/>
            <person name="Oren A."/>
            <person name="Chaudhuri R.R."/>
            <person name="La Ragione R."/>
            <person name="Hildebrand F."/>
            <person name="Pallen M.J."/>
        </authorList>
    </citation>
    <scope>NUCLEOTIDE SEQUENCE</scope>
    <source>
        <strain evidence="4">7463</strain>
    </source>
</reference>
<dbReference type="EMBL" id="DVMY01000104">
    <property type="protein sequence ID" value="HIU37962.1"/>
    <property type="molecule type" value="Genomic_DNA"/>
</dbReference>
<dbReference type="Pfam" id="PF01546">
    <property type="entry name" value="Peptidase_M20"/>
    <property type="match status" value="1"/>
</dbReference>
<dbReference type="GO" id="GO:0046872">
    <property type="term" value="F:metal ion binding"/>
    <property type="evidence" value="ECO:0007669"/>
    <property type="project" value="UniProtKB-KW"/>
</dbReference>
<dbReference type="InterPro" id="IPR017439">
    <property type="entry name" value="Amidohydrolase"/>
</dbReference>
<evidence type="ECO:0000313" key="5">
    <source>
        <dbReference type="Proteomes" id="UP000824083"/>
    </source>
</evidence>
<dbReference type="Proteomes" id="UP000824083">
    <property type="component" value="Unassembled WGS sequence"/>
</dbReference>
<evidence type="ECO:0000256" key="2">
    <source>
        <dbReference type="PIRSR" id="PIRSR005962-1"/>
    </source>
</evidence>
<organism evidence="4 5">
    <name type="scientific">Candidatus Aphodousia faecigallinarum</name>
    <dbReference type="NCBI Taxonomy" id="2840677"/>
    <lineage>
        <taxon>Bacteria</taxon>
        <taxon>Pseudomonadati</taxon>
        <taxon>Pseudomonadota</taxon>
        <taxon>Betaproteobacteria</taxon>
        <taxon>Burkholderiales</taxon>
        <taxon>Sutterellaceae</taxon>
        <taxon>Sutterellaceae incertae sedis</taxon>
        <taxon>Candidatus Aphodousia</taxon>
    </lineage>
</organism>
<dbReference type="SUPFAM" id="SSF55031">
    <property type="entry name" value="Bacterial exopeptidase dimerisation domain"/>
    <property type="match status" value="1"/>
</dbReference>
<gene>
    <name evidence="4" type="ORF">IAC56_06795</name>
</gene>
<sequence length="394" mass="43185">MPCIARIEELAPEFTRIRREFHAHPELSNQEFETAKTIARYLTEWGIEVHTGIGGTGVVGVLKNGDGAKRIALRADMDALPVTEANHFEHASKNVGVMHACGHDGHITGLLLAARYLAETKNFNGTIIFVFQPGEEGGFGAQHMIADGLMEKFPADFFLGCHNWPETPAMKIGINKKAMMASGNVFRIDVNGRGSHGAMPNLSIDPVFTAIQICESIQGIITRIKRPIDPAVLSICKIEAGTAYNVVPDHATILGTTRTFDNQVTNLIEKELDQISRNVAQAFGAEAKLTFTRQYAPVINTPECVDRVQDAVRELFGEDKLHEQEPVMPSEDFADYLETTPGAFFFVGSGDGSHRLEGHGDGPCLLHNSSYDFNDAYLPIAASVFARVTENYLK</sequence>
<dbReference type="InterPro" id="IPR011650">
    <property type="entry name" value="Peptidase_M20_dimer"/>
</dbReference>
<feature type="domain" description="Peptidase M20 dimerisation" evidence="3">
    <location>
        <begin position="186"/>
        <end position="279"/>
    </location>
</feature>
<dbReference type="GO" id="GO:0019877">
    <property type="term" value="P:diaminopimelate biosynthetic process"/>
    <property type="evidence" value="ECO:0007669"/>
    <property type="project" value="UniProtKB-ARBA"/>
</dbReference>
<name>A0A9D1LGL8_9BURK</name>
<feature type="binding site" evidence="2">
    <location>
        <position position="101"/>
    </location>
    <ligand>
        <name>Mn(2+)</name>
        <dbReference type="ChEBI" id="CHEBI:29035"/>
        <label>2</label>
    </ligand>
</feature>
<reference evidence="4" key="1">
    <citation type="submission" date="2020-10" db="EMBL/GenBank/DDBJ databases">
        <authorList>
            <person name="Gilroy R."/>
        </authorList>
    </citation>
    <scope>NUCLEOTIDE SEQUENCE</scope>
    <source>
        <strain evidence="4">7463</strain>
    </source>
</reference>
<evidence type="ECO:0000256" key="1">
    <source>
        <dbReference type="ARBA" id="ARBA00022801"/>
    </source>
</evidence>
<dbReference type="InterPro" id="IPR002933">
    <property type="entry name" value="Peptidase_M20"/>
</dbReference>
<proteinExistence type="predicted"/>
<comment type="cofactor">
    <cofactor evidence="2">
        <name>Mn(2+)</name>
        <dbReference type="ChEBI" id="CHEBI:29035"/>
    </cofactor>
    <text evidence="2">The Mn(2+) ion enhances activity.</text>
</comment>
<dbReference type="NCBIfam" id="TIGR01891">
    <property type="entry name" value="amidohydrolases"/>
    <property type="match status" value="1"/>
</dbReference>
<feature type="binding site" evidence="2">
    <location>
        <position position="103"/>
    </location>
    <ligand>
        <name>Mn(2+)</name>
        <dbReference type="ChEBI" id="CHEBI:29035"/>
        <label>2</label>
    </ligand>
</feature>
<comment type="caution">
    <text evidence="4">The sequence shown here is derived from an EMBL/GenBank/DDBJ whole genome shotgun (WGS) entry which is preliminary data.</text>
</comment>
<dbReference type="SUPFAM" id="SSF53187">
    <property type="entry name" value="Zn-dependent exopeptidases"/>
    <property type="match status" value="1"/>
</dbReference>
<protein>
    <submittedName>
        <fullName evidence="4">Amidohydrolase</fullName>
    </submittedName>
</protein>
<dbReference type="Pfam" id="PF07687">
    <property type="entry name" value="M20_dimer"/>
    <property type="match status" value="1"/>
</dbReference>
<dbReference type="Gene3D" id="3.40.630.10">
    <property type="entry name" value="Zn peptidases"/>
    <property type="match status" value="1"/>
</dbReference>
<evidence type="ECO:0000259" key="3">
    <source>
        <dbReference type="Pfam" id="PF07687"/>
    </source>
</evidence>
<dbReference type="PANTHER" id="PTHR11014">
    <property type="entry name" value="PEPTIDASE M20 FAMILY MEMBER"/>
    <property type="match status" value="1"/>
</dbReference>
<dbReference type="FunFam" id="3.30.70.360:FF:000001">
    <property type="entry name" value="N-acetyldiaminopimelate deacetylase"/>
    <property type="match status" value="1"/>
</dbReference>
<keyword evidence="2" id="KW-0464">Manganese</keyword>
<evidence type="ECO:0000313" key="4">
    <source>
        <dbReference type="EMBL" id="HIU37962.1"/>
    </source>
</evidence>
<feature type="binding site" evidence="2">
    <location>
        <position position="162"/>
    </location>
    <ligand>
        <name>Mn(2+)</name>
        <dbReference type="ChEBI" id="CHEBI:29035"/>
        <label>2</label>
    </ligand>
</feature>
<feature type="binding site" evidence="2">
    <location>
        <position position="136"/>
    </location>
    <ligand>
        <name>Mn(2+)</name>
        <dbReference type="ChEBI" id="CHEBI:29035"/>
        <label>2</label>
    </ligand>
</feature>